<keyword evidence="4" id="KW-1185">Reference proteome</keyword>
<dbReference type="GO" id="GO:0031956">
    <property type="term" value="F:medium-chain fatty acid-CoA ligase activity"/>
    <property type="evidence" value="ECO:0007669"/>
    <property type="project" value="TreeGrafter"/>
</dbReference>
<feature type="domain" description="AMP-dependent synthetase/ligase" evidence="2">
    <location>
        <begin position="122"/>
        <end position="527"/>
    </location>
</feature>
<sequence length="767" mass="84500">MSAEAPYSIQFTHGGPALEARPLLDSQSPELHTERSRYQATLGGGHGRNEFMAAPPRPPAPPTNIVLGDFHLQAEITDNEFTQAPHFAHYPPEIQNLLRHNPNPEQFLLQNNLTSVSGLWEKAILDNPDIVAFTGYGKGHNLTYRDLDIKSSALAADFQSKIRAGKIRPNGNVLIALPSSPEFMISVLGALRAGLTPTVIIASDNQTEFQPRLLHAIRLTQPDTIIGSKIKGIHNAIVEVKEQLVRTEVHGELPNIMASMNINGAKAEFSPKKMQLYFSGLWGSQENRSKMELLKSTVAKKKGLLTERTPQSHSFHDVIHSKKEYTPIESHTLSPEEQLNKPALMLFTSGTTSVDGNGTELPSLQSGAKAAVYTNKMLLTSGISVAALLAAENPDMPKHPVSFFPLPLAHAFGALQSVLLSPLQNGCTHLVLNPRNPKFVKDAHEKGRANMLFGVEKFHAGYMSSQSKALQRRYKNSPATFVITGASAPKESTIDKAQRVYGTPMQDGYGSTETVVAIAVSAKNDPKGGLIPIPWVTTLVVPTDAVLRNEFDPNDIKAKPNTRIQGDFNIEGQLLVRGNIIDGYLHNVQATKSAFFVDSEGHQWFATGDLVRQRQDGRFKIFARSKETIIKGGENISPDTVEQTLKGLAGVEESLIFRFPQDLANQAAEDHVMLAIRVSDNSISKQDILDHMERNGASRAERPRLEHIIILREDESLQITHTLKPKRVQLTNKSIEFARERLGESIETKPNAPQIEAAVRRALRRPQ</sequence>
<dbReference type="Pfam" id="PF00501">
    <property type="entry name" value="AMP-binding"/>
    <property type="match status" value="1"/>
</dbReference>
<reference evidence="3 4" key="1">
    <citation type="submission" date="2018-09" db="EMBL/GenBank/DDBJ databases">
        <title>Phylogeny of the Shewanellaceae, and recommendation for two new genera, Pseudoshewanella and Parashewanella.</title>
        <authorList>
            <person name="Wang G."/>
        </authorList>
    </citation>
    <scope>NUCLEOTIDE SEQUENCE [LARGE SCALE GENOMIC DNA]</scope>
    <source>
        <strain evidence="3 4">C51</strain>
    </source>
</reference>
<dbReference type="PANTHER" id="PTHR43201">
    <property type="entry name" value="ACYL-COA SYNTHETASE"/>
    <property type="match status" value="1"/>
</dbReference>
<evidence type="ECO:0000259" key="2">
    <source>
        <dbReference type="Pfam" id="PF00501"/>
    </source>
</evidence>
<dbReference type="CDD" id="cd04433">
    <property type="entry name" value="AFD_class_I"/>
    <property type="match status" value="1"/>
</dbReference>
<keyword evidence="3" id="KW-0436">Ligase</keyword>
<dbReference type="Gene3D" id="3.30.300.30">
    <property type="match status" value="1"/>
</dbReference>
<dbReference type="InterPro" id="IPR042099">
    <property type="entry name" value="ANL_N_sf"/>
</dbReference>
<dbReference type="SUPFAM" id="SSF56801">
    <property type="entry name" value="Acetyl-CoA synthetase-like"/>
    <property type="match status" value="1"/>
</dbReference>
<organism evidence="3 4">
    <name type="scientific">Parashewanella curva</name>
    <dbReference type="NCBI Taxonomy" id="2338552"/>
    <lineage>
        <taxon>Bacteria</taxon>
        <taxon>Pseudomonadati</taxon>
        <taxon>Pseudomonadota</taxon>
        <taxon>Gammaproteobacteria</taxon>
        <taxon>Alteromonadales</taxon>
        <taxon>Shewanellaceae</taxon>
        <taxon>Parashewanella</taxon>
    </lineage>
</organism>
<dbReference type="GO" id="GO:0006631">
    <property type="term" value="P:fatty acid metabolic process"/>
    <property type="evidence" value="ECO:0007669"/>
    <property type="project" value="TreeGrafter"/>
</dbReference>
<dbReference type="RefSeq" id="WP_121840646.1">
    <property type="nucleotide sequence ID" value="NZ_ML014855.1"/>
</dbReference>
<dbReference type="OrthoDB" id="9803968at2"/>
<protein>
    <submittedName>
        <fullName evidence="3">Long-chain fatty acid--CoA ligase</fullName>
    </submittedName>
</protein>
<dbReference type="EMBL" id="QZEI01000106">
    <property type="protein sequence ID" value="RLV58022.1"/>
    <property type="molecule type" value="Genomic_DNA"/>
</dbReference>
<gene>
    <name evidence="3" type="ORF">D5018_19435</name>
</gene>
<dbReference type="Gene3D" id="3.40.50.12780">
    <property type="entry name" value="N-terminal domain of ligase-like"/>
    <property type="match status" value="1"/>
</dbReference>
<proteinExistence type="inferred from homology"/>
<evidence type="ECO:0000313" key="4">
    <source>
        <dbReference type="Proteomes" id="UP000281474"/>
    </source>
</evidence>
<dbReference type="PANTHER" id="PTHR43201:SF8">
    <property type="entry name" value="ACYL-COA SYNTHETASE FAMILY MEMBER 3"/>
    <property type="match status" value="1"/>
</dbReference>
<comment type="similarity">
    <text evidence="1">Belongs to the ATP-dependent AMP-binding enzyme family.</text>
</comment>
<dbReference type="InterPro" id="IPR000873">
    <property type="entry name" value="AMP-dep_synth/lig_dom"/>
</dbReference>
<name>A0A3L8PVD4_9GAMM</name>
<dbReference type="Proteomes" id="UP000281474">
    <property type="component" value="Unassembled WGS sequence"/>
</dbReference>
<dbReference type="AlphaFoldDB" id="A0A3L8PVD4"/>
<accession>A0A3L8PVD4</accession>
<dbReference type="InterPro" id="IPR045851">
    <property type="entry name" value="AMP-bd_C_sf"/>
</dbReference>
<evidence type="ECO:0000313" key="3">
    <source>
        <dbReference type="EMBL" id="RLV58022.1"/>
    </source>
</evidence>
<comment type="caution">
    <text evidence="3">The sequence shown here is derived from an EMBL/GenBank/DDBJ whole genome shotgun (WGS) entry which is preliminary data.</text>
</comment>
<evidence type="ECO:0000256" key="1">
    <source>
        <dbReference type="ARBA" id="ARBA00006432"/>
    </source>
</evidence>